<sequence>MEEGLTFGKKRKQEKKHALNKSRGERAGENGKSEECIIPETGSGREMTNRSSGVSRHRCGMMYVGAIFRLACSSRRDVRGKKKLSRTVSGSSVSCPEVRTGVLFDGKQTMGGGGPRFFCSCNPRSPITSGRHLLLSLPPSPFSTLLCPLPLRRRSDGADKSSLRPNYAPGTATSLRRKAQQS</sequence>
<name>A0ABQ9GR94_9NEOP</name>
<keyword evidence="3" id="KW-1185">Reference proteome</keyword>
<reference evidence="2 3" key="1">
    <citation type="submission" date="2023-02" db="EMBL/GenBank/DDBJ databases">
        <title>LHISI_Scaffold_Assembly.</title>
        <authorList>
            <person name="Stuart O.P."/>
            <person name="Cleave R."/>
            <person name="Magrath M.J.L."/>
            <person name="Mikheyev A.S."/>
        </authorList>
    </citation>
    <scope>NUCLEOTIDE SEQUENCE [LARGE SCALE GENOMIC DNA]</scope>
    <source>
        <strain evidence="2">Daus_M_001</strain>
        <tissue evidence="2">Leg muscle</tissue>
    </source>
</reference>
<evidence type="ECO:0000313" key="3">
    <source>
        <dbReference type="Proteomes" id="UP001159363"/>
    </source>
</evidence>
<feature type="region of interest" description="Disordered" evidence="1">
    <location>
        <begin position="1"/>
        <end position="52"/>
    </location>
</feature>
<gene>
    <name evidence="2" type="ORF">PR048_025384</name>
</gene>
<proteinExistence type="predicted"/>
<organism evidence="2 3">
    <name type="scientific">Dryococelus australis</name>
    <dbReference type="NCBI Taxonomy" id="614101"/>
    <lineage>
        <taxon>Eukaryota</taxon>
        <taxon>Metazoa</taxon>
        <taxon>Ecdysozoa</taxon>
        <taxon>Arthropoda</taxon>
        <taxon>Hexapoda</taxon>
        <taxon>Insecta</taxon>
        <taxon>Pterygota</taxon>
        <taxon>Neoptera</taxon>
        <taxon>Polyneoptera</taxon>
        <taxon>Phasmatodea</taxon>
        <taxon>Verophasmatodea</taxon>
        <taxon>Anareolatae</taxon>
        <taxon>Phasmatidae</taxon>
        <taxon>Eurycanthinae</taxon>
        <taxon>Dryococelus</taxon>
    </lineage>
</organism>
<evidence type="ECO:0000256" key="1">
    <source>
        <dbReference type="SAM" id="MobiDB-lite"/>
    </source>
</evidence>
<feature type="compositionally biased region" description="Basic and acidic residues" evidence="1">
    <location>
        <begin position="22"/>
        <end position="35"/>
    </location>
</feature>
<dbReference type="EMBL" id="JARBHB010000010">
    <property type="protein sequence ID" value="KAJ8874524.1"/>
    <property type="molecule type" value="Genomic_DNA"/>
</dbReference>
<protein>
    <submittedName>
        <fullName evidence="2">Uncharacterized protein</fullName>
    </submittedName>
</protein>
<feature type="compositionally biased region" description="Basic residues" evidence="1">
    <location>
        <begin position="8"/>
        <end position="20"/>
    </location>
</feature>
<accession>A0ABQ9GR94</accession>
<comment type="caution">
    <text evidence="2">The sequence shown here is derived from an EMBL/GenBank/DDBJ whole genome shotgun (WGS) entry which is preliminary data.</text>
</comment>
<evidence type="ECO:0000313" key="2">
    <source>
        <dbReference type="EMBL" id="KAJ8874524.1"/>
    </source>
</evidence>
<dbReference type="Proteomes" id="UP001159363">
    <property type="component" value="Chromosome 9"/>
</dbReference>
<feature type="region of interest" description="Disordered" evidence="1">
    <location>
        <begin position="156"/>
        <end position="182"/>
    </location>
</feature>